<dbReference type="Pfam" id="PF01928">
    <property type="entry name" value="CYTH"/>
    <property type="match status" value="1"/>
</dbReference>
<proteinExistence type="inferred from homology"/>
<dbReference type="SUPFAM" id="SSF55154">
    <property type="entry name" value="CYTH-like phosphatases"/>
    <property type="match status" value="1"/>
</dbReference>
<keyword evidence="9" id="KW-0479">Metal-binding</keyword>
<comment type="subcellular location">
    <subcellularLocation>
        <location evidence="3">Cytoplasm</location>
    </subcellularLocation>
</comment>
<dbReference type="GO" id="GO:0005737">
    <property type="term" value="C:cytoplasm"/>
    <property type="evidence" value="ECO:0007669"/>
    <property type="project" value="UniProtKB-SubCell"/>
</dbReference>
<evidence type="ECO:0000256" key="4">
    <source>
        <dbReference type="ARBA" id="ARBA00008181"/>
    </source>
</evidence>
<protein>
    <recommendedName>
        <fullName evidence="7">Thiamine-triphosphatase</fullName>
        <ecNumber evidence="6">3.6.1.28</ecNumber>
    </recommendedName>
</protein>
<keyword evidence="8" id="KW-0963">Cytoplasm</keyword>
<dbReference type="EMBL" id="ABJB010307951">
    <property type="status" value="NOT_ANNOTATED_CDS"/>
    <property type="molecule type" value="Genomic_DNA"/>
</dbReference>
<keyword evidence="17" id="KW-1185">Reference proteome</keyword>
<dbReference type="HOGENOM" id="CLU_977540_0_0_1"/>
<evidence type="ECO:0000313" key="17">
    <source>
        <dbReference type="Proteomes" id="UP000001555"/>
    </source>
</evidence>
<evidence type="ECO:0000256" key="8">
    <source>
        <dbReference type="ARBA" id="ARBA00022490"/>
    </source>
</evidence>
<gene>
    <name evidence="15" type="ORF">IscW_ISCW003247</name>
</gene>
<evidence type="ECO:0000256" key="2">
    <source>
        <dbReference type="ARBA" id="ARBA00002106"/>
    </source>
</evidence>
<comment type="function">
    <text evidence="2">Hydrolase highly specific for thiamine triphosphate (ThTP).</text>
</comment>
<dbReference type="PaxDb" id="6945-B7PAQ2"/>
<reference evidence="16" key="2">
    <citation type="submission" date="2020-05" db="UniProtKB">
        <authorList>
            <consortium name="EnsemblMetazoa"/>
        </authorList>
    </citation>
    <scope>IDENTIFICATION</scope>
    <source>
        <strain evidence="16">wikel</strain>
    </source>
</reference>
<evidence type="ECO:0000256" key="12">
    <source>
        <dbReference type="ARBA" id="ARBA00022990"/>
    </source>
</evidence>
<dbReference type="PANTHER" id="PTHR14586">
    <property type="entry name" value="THIAMINE-TRIPHOSPHATASE"/>
    <property type="match status" value="1"/>
</dbReference>
<comment type="catalytic activity">
    <reaction evidence="13">
        <text>thiamine triphosphate + H2O = thiamine diphosphate + phosphate + H(+)</text>
        <dbReference type="Rhea" id="RHEA:11744"/>
        <dbReference type="ChEBI" id="CHEBI:15377"/>
        <dbReference type="ChEBI" id="CHEBI:15378"/>
        <dbReference type="ChEBI" id="CHEBI:43474"/>
        <dbReference type="ChEBI" id="CHEBI:58937"/>
        <dbReference type="ChEBI" id="CHEBI:58938"/>
        <dbReference type="EC" id="3.6.1.28"/>
    </reaction>
</comment>
<dbReference type="EC" id="3.6.1.28" evidence="6"/>
<evidence type="ECO:0000256" key="10">
    <source>
        <dbReference type="ARBA" id="ARBA00022801"/>
    </source>
</evidence>
<dbReference type="PROSITE" id="PS51707">
    <property type="entry name" value="CYTH"/>
    <property type="match status" value="1"/>
</dbReference>
<evidence type="ECO:0000259" key="14">
    <source>
        <dbReference type="PROSITE" id="PS51707"/>
    </source>
</evidence>
<dbReference type="InParanoid" id="B7PAQ2"/>
<dbReference type="VEuPathDB" id="VectorBase:ISCW003247"/>
<evidence type="ECO:0000256" key="5">
    <source>
        <dbReference type="ARBA" id="ARBA00011245"/>
    </source>
</evidence>
<dbReference type="Gene3D" id="2.40.320.10">
    <property type="entry name" value="Hypothetical Protein Pfu-838710-001"/>
    <property type="match status" value="1"/>
</dbReference>
<evidence type="ECO:0000313" key="16">
    <source>
        <dbReference type="EnsemblMetazoa" id="ISCW003247-PA"/>
    </source>
</evidence>
<comment type="cofactor">
    <cofactor evidence="1">
        <name>Mg(2+)</name>
        <dbReference type="ChEBI" id="CHEBI:18420"/>
    </cofactor>
</comment>
<dbReference type="InterPro" id="IPR033469">
    <property type="entry name" value="CYTH-like_dom_sf"/>
</dbReference>
<dbReference type="VEuPathDB" id="VectorBase:ISCI003247"/>
<comment type="similarity">
    <text evidence="4">Belongs to the ThTPase family.</text>
</comment>
<name>B7PAQ2_IXOSC</name>
<dbReference type="GO" id="GO:0000287">
    <property type="term" value="F:magnesium ion binding"/>
    <property type="evidence" value="ECO:0000318"/>
    <property type="project" value="GO_Central"/>
</dbReference>
<keyword evidence="12" id="KW-0007">Acetylation</keyword>
<dbReference type="InterPro" id="IPR023577">
    <property type="entry name" value="CYTH_domain"/>
</dbReference>
<dbReference type="GO" id="GO:0006772">
    <property type="term" value="P:thiamine metabolic process"/>
    <property type="evidence" value="ECO:0007669"/>
    <property type="project" value="InterPro"/>
</dbReference>
<dbReference type="PANTHER" id="PTHR14586:SF1">
    <property type="entry name" value="THIAMINE-TRIPHOSPHATASE"/>
    <property type="match status" value="1"/>
</dbReference>
<evidence type="ECO:0000313" key="15">
    <source>
        <dbReference type="EMBL" id="EEC03674.1"/>
    </source>
</evidence>
<dbReference type="EMBL" id="ABJB010987130">
    <property type="status" value="NOT_ANNOTATED_CDS"/>
    <property type="molecule type" value="Genomic_DNA"/>
</dbReference>
<organism>
    <name type="scientific">Ixodes scapularis</name>
    <name type="common">Black-legged tick</name>
    <name type="synonym">Deer tick</name>
    <dbReference type="NCBI Taxonomy" id="6945"/>
    <lineage>
        <taxon>Eukaryota</taxon>
        <taxon>Metazoa</taxon>
        <taxon>Ecdysozoa</taxon>
        <taxon>Arthropoda</taxon>
        <taxon>Chelicerata</taxon>
        <taxon>Arachnida</taxon>
        <taxon>Acari</taxon>
        <taxon>Parasitiformes</taxon>
        <taxon>Ixodida</taxon>
        <taxon>Ixodoidea</taxon>
        <taxon>Ixodidae</taxon>
        <taxon>Ixodinae</taxon>
        <taxon>Ixodes</taxon>
    </lineage>
</organism>
<reference evidence="15 17" key="1">
    <citation type="submission" date="2008-03" db="EMBL/GenBank/DDBJ databases">
        <title>Annotation of Ixodes scapularis.</title>
        <authorList>
            <consortium name="Ixodes scapularis Genome Project Consortium"/>
            <person name="Caler E."/>
            <person name="Hannick L.I."/>
            <person name="Bidwell S."/>
            <person name="Joardar V."/>
            <person name="Thiagarajan M."/>
            <person name="Amedeo P."/>
            <person name="Galinsky K.J."/>
            <person name="Schobel S."/>
            <person name="Inman J."/>
            <person name="Hostetler J."/>
            <person name="Miller J."/>
            <person name="Hammond M."/>
            <person name="Megy K."/>
            <person name="Lawson D."/>
            <person name="Kodira C."/>
            <person name="Sutton G."/>
            <person name="Meyer J."/>
            <person name="Hill C.A."/>
            <person name="Birren B."/>
            <person name="Nene V."/>
            <person name="Collins F."/>
            <person name="Alarcon-Chaidez F."/>
            <person name="Wikel S."/>
            <person name="Strausberg R."/>
        </authorList>
    </citation>
    <scope>NUCLEOTIDE SEQUENCE [LARGE SCALE GENOMIC DNA]</scope>
    <source>
        <strain evidence="17">Wikel</strain>
        <strain evidence="15">Wikel colony</strain>
    </source>
</reference>
<dbReference type="EnsemblMetazoa" id="ISCW003247-RA">
    <property type="protein sequence ID" value="ISCW003247-PA"/>
    <property type="gene ID" value="ISCW003247"/>
</dbReference>
<evidence type="ECO:0000256" key="3">
    <source>
        <dbReference type="ARBA" id="ARBA00004496"/>
    </source>
</evidence>
<dbReference type="CDD" id="cd07758">
    <property type="entry name" value="ThTPase"/>
    <property type="match status" value="1"/>
</dbReference>
<evidence type="ECO:0000256" key="9">
    <source>
        <dbReference type="ARBA" id="ARBA00022723"/>
    </source>
</evidence>
<dbReference type="FunFam" id="2.40.320.10:FF:000015">
    <property type="entry name" value="Predicted protein"/>
    <property type="match status" value="1"/>
</dbReference>
<dbReference type="AlphaFoldDB" id="B7PAQ2"/>
<feature type="domain" description="CYTH" evidence="14">
    <location>
        <begin position="51"/>
        <end position="252"/>
    </location>
</feature>
<evidence type="ECO:0000256" key="7">
    <source>
        <dbReference type="ARBA" id="ARBA00020088"/>
    </source>
</evidence>
<dbReference type="EMBL" id="ABJB010194701">
    <property type="status" value="NOT_ANNOTATED_CDS"/>
    <property type="molecule type" value="Genomic_DNA"/>
</dbReference>
<evidence type="ECO:0000256" key="13">
    <source>
        <dbReference type="ARBA" id="ARBA00048194"/>
    </source>
</evidence>
<dbReference type="GO" id="GO:0050333">
    <property type="term" value="F:thiamine triphosphate phosphatase activity"/>
    <property type="evidence" value="ECO:0007669"/>
    <property type="project" value="UniProtKB-EC"/>
</dbReference>
<dbReference type="EMBL" id="DS672473">
    <property type="protein sequence ID" value="EEC03674.1"/>
    <property type="molecule type" value="Genomic_DNA"/>
</dbReference>
<dbReference type="Proteomes" id="UP000001555">
    <property type="component" value="Unassembled WGS sequence"/>
</dbReference>
<evidence type="ECO:0000256" key="11">
    <source>
        <dbReference type="ARBA" id="ARBA00022842"/>
    </source>
</evidence>
<evidence type="ECO:0000256" key="6">
    <source>
        <dbReference type="ARBA" id="ARBA00012378"/>
    </source>
</evidence>
<sequence>MFTDNTINTYLKPACIMESGIHAKYGAAATAKLRNRFSEQAMACRDLSRGHCEVERKFRAPCDIEDRLVRIGAVLGSRTQFTDRYYDTQDNVLALNDHWLRIRGGASDHWELKYRKHNDTPSNDSAVTIYNEETGEANILTIVKKLLPERSPVGEAVTLKDFVSEGLLREFACIQTWRSSYKTSGRSVVDLDQTDWGYRVAEIEVLLQEADCDAQGKDAMEKATEEISRLAAQLDGKPLFINPKHAARELGRAQFETRIPCPRTAFRGRGSIHDLVDTCAIDPQR</sequence>
<dbReference type="EMBL" id="ABJB010543494">
    <property type="status" value="NOT_ANNOTATED_CDS"/>
    <property type="molecule type" value="Genomic_DNA"/>
</dbReference>
<comment type="subunit">
    <text evidence="5">Monomer.</text>
</comment>
<dbReference type="InterPro" id="IPR012177">
    <property type="entry name" value="ThTPase_euk"/>
</dbReference>
<dbReference type="InterPro" id="IPR039582">
    <property type="entry name" value="THTPA"/>
</dbReference>
<accession>B7PAQ2</accession>
<dbReference type="GO" id="GO:0042357">
    <property type="term" value="P:thiamine diphosphate metabolic process"/>
    <property type="evidence" value="ECO:0000318"/>
    <property type="project" value="GO_Central"/>
</dbReference>
<dbReference type="STRING" id="6945.B7PAQ2"/>
<dbReference type="SMART" id="SM01118">
    <property type="entry name" value="CYTH"/>
    <property type="match status" value="1"/>
</dbReference>
<keyword evidence="11" id="KW-0460">Magnesium</keyword>
<evidence type="ECO:0000256" key="1">
    <source>
        <dbReference type="ARBA" id="ARBA00001946"/>
    </source>
</evidence>
<keyword evidence="10 15" id="KW-0378">Hydrolase</keyword>
<dbReference type="EMBL" id="ABJB010078174">
    <property type="status" value="NOT_ANNOTATED_CDS"/>
    <property type="molecule type" value="Genomic_DNA"/>
</dbReference>